<evidence type="ECO:0000256" key="12">
    <source>
        <dbReference type="SAM" id="MobiDB-lite"/>
    </source>
</evidence>
<evidence type="ECO:0000256" key="10">
    <source>
        <dbReference type="ARBA" id="ARBA00023242"/>
    </source>
</evidence>
<name>A0ABD1JQT4_9TELE</name>
<keyword evidence="7" id="KW-0805">Transcription regulation</keyword>
<dbReference type="PROSITE" id="PS00028">
    <property type="entry name" value="ZINC_FINGER_C2H2_1"/>
    <property type="match status" value="2"/>
</dbReference>
<evidence type="ECO:0000259" key="13">
    <source>
        <dbReference type="PROSITE" id="PS50157"/>
    </source>
</evidence>
<dbReference type="PANTHER" id="PTHR24394">
    <property type="entry name" value="ZINC FINGER PROTEIN"/>
    <property type="match status" value="1"/>
</dbReference>
<evidence type="ECO:0000256" key="6">
    <source>
        <dbReference type="ARBA" id="ARBA00022833"/>
    </source>
</evidence>
<dbReference type="InterPro" id="IPR013087">
    <property type="entry name" value="Znf_C2H2_type"/>
</dbReference>
<evidence type="ECO:0000256" key="9">
    <source>
        <dbReference type="ARBA" id="ARBA00023163"/>
    </source>
</evidence>
<evidence type="ECO:0000256" key="3">
    <source>
        <dbReference type="ARBA" id="ARBA00022723"/>
    </source>
</evidence>
<comment type="caution">
    <text evidence="14">The sequence shown here is derived from an EMBL/GenBank/DDBJ whole genome shotgun (WGS) entry which is preliminary data.</text>
</comment>
<dbReference type="SUPFAM" id="SSF57667">
    <property type="entry name" value="beta-beta-alpha zinc fingers"/>
    <property type="match status" value="2"/>
</dbReference>
<feature type="compositionally biased region" description="Basic and acidic residues" evidence="12">
    <location>
        <begin position="41"/>
        <end position="52"/>
    </location>
</feature>
<evidence type="ECO:0000256" key="7">
    <source>
        <dbReference type="ARBA" id="ARBA00023015"/>
    </source>
</evidence>
<feature type="region of interest" description="Disordered" evidence="12">
    <location>
        <begin position="1"/>
        <end position="84"/>
    </location>
</feature>
<dbReference type="PANTHER" id="PTHR24394:SF44">
    <property type="entry name" value="ZINC FINGER PROTEIN 271-LIKE"/>
    <property type="match status" value="1"/>
</dbReference>
<keyword evidence="6" id="KW-0862">Zinc</keyword>
<feature type="domain" description="C2H2-type" evidence="13">
    <location>
        <begin position="170"/>
        <end position="197"/>
    </location>
</feature>
<comment type="similarity">
    <text evidence="2">Belongs to the krueppel C2H2-type zinc-finger protein family.</text>
</comment>
<feature type="domain" description="C2H2-type" evidence="13">
    <location>
        <begin position="142"/>
        <end position="169"/>
    </location>
</feature>
<dbReference type="Gene3D" id="3.30.160.60">
    <property type="entry name" value="Classic Zinc Finger"/>
    <property type="match status" value="2"/>
</dbReference>
<dbReference type="GO" id="GO:0008270">
    <property type="term" value="F:zinc ion binding"/>
    <property type="evidence" value="ECO:0007669"/>
    <property type="project" value="UniProtKB-KW"/>
</dbReference>
<keyword evidence="10" id="KW-0539">Nucleus</keyword>
<organism evidence="14 15">
    <name type="scientific">Coilia grayii</name>
    <name type="common">Gray's grenadier anchovy</name>
    <dbReference type="NCBI Taxonomy" id="363190"/>
    <lineage>
        <taxon>Eukaryota</taxon>
        <taxon>Metazoa</taxon>
        <taxon>Chordata</taxon>
        <taxon>Craniata</taxon>
        <taxon>Vertebrata</taxon>
        <taxon>Euteleostomi</taxon>
        <taxon>Actinopterygii</taxon>
        <taxon>Neopterygii</taxon>
        <taxon>Teleostei</taxon>
        <taxon>Clupei</taxon>
        <taxon>Clupeiformes</taxon>
        <taxon>Clupeoidei</taxon>
        <taxon>Engraulidae</taxon>
        <taxon>Coilinae</taxon>
        <taxon>Coilia</taxon>
    </lineage>
</organism>
<keyword evidence="15" id="KW-1185">Reference proteome</keyword>
<evidence type="ECO:0000256" key="11">
    <source>
        <dbReference type="PROSITE-ProRule" id="PRU00042"/>
    </source>
</evidence>
<dbReference type="SMART" id="SM00355">
    <property type="entry name" value="ZnF_C2H2"/>
    <property type="match status" value="4"/>
</dbReference>
<gene>
    <name evidence="14" type="ORF">ACEWY4_016093</name>
</gene>
<keyword evidence="5 11" id="KW-0863">Zinc-finger</keyword>
<keyword evidence="4" id="KW-0677">Repeat</keyword>
<evidence type="ECO:0000256" key="5">
    <source>
        <dbReference type="ARBA" id="ARBA00022771"/>
    </source>
</evidence>
<keyword evidence="3" id="KW-0479">Metal-binding</keyword>
<dbReference type="GO" id="GO:0005634">
    <property type="term" value="C:nucleus"/>
    <property type="evidence" value="ECO:0007669"/>
    <property type="project" value="UniProtKB-SubCell"/>
</dbReference>
<dbReference type="InterPro" id="IPR036236">
    <property type="entry name" value="Znf_C2H2_sf"/>
</dbReference>
<evidence type="ECO:0000256" key="1">
    <source>
        <dbReference type="ARBA" id="ARBA00004123"/>
    </source>
</evidence>
<protein>
    <recommendedName>
        <fullName evidence="13">C2H2-type domain-containing protein</fullName>
    </recommendedName>
</protein>
<proteinExistence type="inferred from homology"/>
<evidence type="ECO:0000256" key="8">
    <source>
        <dbReference type="ARBA" id="ARBA00023125"/>
    </source>
</evidence>
<evidence type="ECO:0000313" key="15">
    <source>
        <dbReference type="Proteomes" id="UP001591681"/>
    </source>
</evidence>
<comment type="subcellular location">
    <subcellularLocation>
        <location evidence="1">Nucleus</location>
    </subcellularLocation>
</comment>
<evidence type="ECO:0000256" key="2">
    <source>
        <dbReference type="ARBA" id="ARBA00006991"/>
    </source>
</evidence>
<feature type="compositionally biased region" description="Basic residues" evidence="12">
    <location>
        <begin position="31"/>
        <end position="40"/>
    </location>
</feature>
<dbReference type="Pfam" id="PF00096">
    <property type="entry name" value="zf-C2H2"/>
    <property type="match status" value="1"/>
</dbReference>
<dbReference type="FunFam" id="3.30.160.60:FF:001506">
    <property type="entry name" value="Zinc finger protein"/>
    <property type="match status" value="1"/>
</dbReference>
<dbReference type="PROSITE" id="PS50157">
    <property type="entry name" value="ZINC_FINGER_C2H2_2"/>
    <property type="match status" value="2"/>
</dbReference>
<keyword evidence="8" id="KW-0238">DNA-binding</keyword>
<dbReference type="Proteomes" id="UP001591681">
    <property type="component" value="Unassembled WGS sequence"/>
</dbReference>
<dbReference type="EMBL" id="JBHFQA010000013">
    <property type="protein sequence ID" value="KAL2089194.1"/>
    <property type="molecule type" value="Genomic_DNA"/>
</dbReference>
<reference evidence="14 15" key="1">
    <citation type="submission" date="2024-09" db="EMBL/GenBank/DDBJ databases">
        <title>A chromosome-level genome assembly of Gray's grenadier anchovy, Coilia grayii.</title>
        <authorList>
            <person name="Fu Z."/>
        </authorList>
    </citation>
    <scope>NUCLEOTIDE SEQUENCE [LARGE SCALE GENOMIC DNA]</scope>
    <source>
        <strain evidence="14">G4</strain>
        <tissue evidence="14">Muscle</tissue>
    </source>
</reference>
<accession>A0ABD1JQT4</accession>
<dbReference type="GO" id="GO:0003677">
    <property type="term" value="F:DNA binding"/>
    <property type="evidence" value="ECO:0007669"/>
    <property type="project" value="UniProtKB-KW"/>
</dbReference>
<sequence>MVSSNRQRLQKKRVMKPSGGKEKSDSYQRAQTKRRRGLKKRSMDDISDKDEISENEDNESESPSRRKLRHASTKADDTTGKVGMLDSQKKVRKPCAGAGTMTCETCGLLKFCRFEYLKGHMQKKHPEEEEVASEVDGERPLITCMHCHKPMTTKSRLAVHMRMHTGEQPHTCHQCDRSFTQKSHLTAHLRTHMGGKRWECPLCAKQFMRQTYMYAHNVRPVVVQTGVAAVLHTCVP</sequence>
<evidence type="ECO:0000256" key="4">
    <source>
        <dbReference type="ARBA" id="ARBA00022737"/>
    </source>
</evidence>
<keyword evidence="9" id="KW-0804">Transcription</keyword>
<evidence type="ECO:0000313" key="14">
    <source>
        <dbReference type="EMBL" id="KAL2089194.1"/>
    </source>
</evidence>
<dbReference type="AlphaFoldDB" id="A0ABD1JQT4"/>